<dbReference type="EMBL" id="GBHO01032935">
    <property type="protein sequence ID" value="JAG10669.1"/>
    <property type="molecule type" value="Transcribed_RNA"/>
</dbReference>
<feature type="compositionally biased region" description="Low complexity" evidence="1">
    <location>
        <begin position="14"/>
        <end position="26"/>
    </location>
</feature>
<feature type="region of interest" description="Disordered" evidence="1">
    <location>
        <begin position="98"/>
        <end position="121"/>
    </location>
</feature>
<evidence type="ECO:0000256" key="1">
    <source>
        <dbReference type="SAM" id="MobiDB-lite"/>
    </source>
</evidence>
<reference evidence="2" key="1">
    <citation type="journal article" date="2014" name="PLoS ONE">
        <title>Transcriptome-Based Identification of ABC Transporters in the Western Tarnished Plant Bug Lygus hesperus.</title>
        <authorList>
            <person name="Hull J.J."/>
            <person name="Chaney K."/>
            <person name="Geib S.M."/>
            <person name="Fabrick J.A."/>
            <person name="Brent C.S."/>
            <person name="Walsh D."/>
            <person name="Lavine L.C."/>
        </authorList>
    </citation>
    <scope>NUCLEOTIDE SEQUENCE</scope>
</reference>
<evidence type="ECO:0000313" key="3">
    <source>
        <dbReference type="EMBL" id="JAG10669.1"/>
    </source>
</evidence>
<organism evidence="2">
    <name type="scientific">Lygus hesperus</name>
    <name type="common">Western plant bug</name>
    <dbReference type="NCBI Taxonomy" id="30085"/>
    <lineage>
        <taxon>Eukaryota</taxon>
        <taxon>Metazoa</taxon>
        <taxon>Ecdysozoa</taxon>
        <taxon>Arthropoda</taxon>
        <taxon>Hexapoda</taxon>
        <taxon>Insecta</taxon>
        <taxon>Pterygota</taxon>
        <taxon>Neoptera</taxon>
        <taxon>Paraneoptera</taxon>
        <taxon>Hemiptera</taxon>
        <taxon>Heteroptera</taxon>
        <taxon>Panheteroptera</taxon>
        <taxon>Cimicomorpha</taxon>
        <taxon>Miridae</taxon>
        <taxon>Mirini</taxon>
        <taxon>Lygus</taxon>
    </lineage>
</organism>
<proteinExistence type="predicted"/>
<sequence>MRADLMAFGVRAPSSSTSKSKSSLSSIEKGRGSAFDQAAMTIGHPSMDQLGQLPFSTVLGADGNMINFNPDEFDIGFPLPDDMTASLPFFSSSSFVHASNESEGIQKLQQQQQQEQQQQQQ</sequence>
<gene>
    <name evidence="2" type="ORF">CM83_28883</name>
    <name evidence="3" type="ORF">CM83_28884</name>
</gene>
<accession>A0A0A9WTE2</accession>
<feature type="region of interest" description="Disordered" evidence="1">
    <location>
        <begin position="1"/>
        <end position="30"/>
    </location>
</feature>
<name>A0A0A9WTE2_LYGHE</name>
<feature type="non-terminal residue" evidence="2">
    <location>
        <position position="121"/>
    </location>
</feature>
<evidence type="ECO:0000313" key="2">
    <source>
        <dbReference type="EMBL" id="JAG10666.1"/>
    </source>
</evidence>
<dbReference type="EMBL" id="GBHO01032938">
    <property type="protein sequence ID" value="JAG10666.1"/>
    <property type="molecule type" value="Transcribed_RNA"/>
</dbReference>
<dbReference type="AlphaFoldDB" id="A0A0A9WTE2"/>
<protein>
    <submittedName>
        <fullName evidence="2">Uncharacterized protein</fullName>
    </submittedName>
</protein>
<feature type="compositionally biased region" description="Low complexity" evidence="1">
    <location>
        <begin position="109"/>
        <end position="121"/>
    </location>
</feature>
<reference evidence="2" key="2">
    <citation type="submission" date="2014-07" db="EMBL/GenBank/DDBJ databases">
        <authorList>
            <person name="Hull J."/>
        </authorList>
    </citation>
    <scope>NUCLEOTIDE SEQUENCE</scope>
</reference>